<keyword evidence="3" id="KW-0732">Signal</keyword>
<protein>
    <recommendedName>
        <fullName evidence="6">TrbL/VirB6 plasmid conjugal transfer protein</fullName>
    </recommendedName>
</protein>
<evidence type="ECO:0000313" key="5">
    <source>
        <dbReference type="Proteomes" id="UP001401887"/>
    </source>
</evidence>
<feature type="region of interest" description="Disordered" evidence="1">
    <location>
        <begin position="471"/>
        <end position="533"/>
    </location>
</feature>
<reference evidence="4 5" key="1">
    <citation type="submission" date="2024-02" db="EMBL/GenBank/DDBJ databases">
        <title>Deinococcus carri NBRC 110142.</title>
        <authorList>
            <person name="Ichikawa N."/>
            <person name="Katano-Makiyama Y."/>
            <person name="Hidaka K."/>
        </authorList>
    </citation>
    <scope>NUCLEOTIDE SEQUENCE [LARGE SCALE GENOMIC DNA]</scope>
    <source>
        <strain evidence="4 5">NBRC 110142</strain>
    </source>
</reference>
<organism evidence="4 5">
    <name type="scientific">Deinococcus carri</name>
    <dbReference type="NCBI Taxonomy" id="1211323"/>
    <lineage>
        <taxon>Bacteria</taxon>
        <taxon>Thermotogati</taxon>
        <taxon>Deinococcota</taxon>
        <taxon>Deinococci</taxon>
        <taxon>Deinococcales</taxon>
        <taxon>Deinococcaceae</taxon>
        <taxon>Deinococcus</taxon>
    </lineage>
</organism>
<keyword evidence="2" id="KW-1133">Transmembrane helix</keyword>
<evidence type="ECO:0000313" key="4">
    <source>
        <dbReference type="EMBL" id="GAA5512534.1"/>
    </source>
</evidence>
<dbReference type="Proteomes" id="UP001401887">
    <property type="component" value="Unassembled WGS sequence"/>
</dbReference>
<evidence type="ECO:0000256" key="1">
    <source>
        <dbReference type="SAM" id="MobiDB-lite"/>
    </source>
</evidence>
<proteinExistence type="predicted"/>
<keyword evidence="5" id="KW-1185">Reference proteome</keyword>
<feature type="compositionally biased region" description="Polar residues" evidence="1">
    <location>
        <begin position="507"/>
        <end position="519"/>
    </location>
</feature>
<feature type="signal peptide" evidence="3">
    <location>
        <begin position="1"/>
        <end position="26"/>
    </location>
</feature>
<feature type="transmembrane region" description="Helical" evidence="2">
    <location>
        <begin position="259"/>
        <end position="280"/>
    </location>
</feature>
<feature type="transmembrane region" description="Helical" evidence="2">
    <location>
        <begin position="55"/>
        <end position="76"/>
    </location>
</feature>
<evidence type="ECO:0000256" key="3">
    <source>
        <dbReference type="SAM" id="SignalP"/>
    </source>
</evidence>
<accession>A0ABP9W5B1</accession>
<feature type="chain" id="PRO_5045235661" description="TrbL/VirB6 plasmid conjugal transfer protein" evidence="3">
    <location>
        <begin position="27"/>
        <end position="533"/>
    </location>
</feature>
<dbReference type="EMBL" id="BAABRP010000002">
    <property type="protein sequence ID" value="GAA5512534.1"/>
    <property type="molecule type" value="Genomic_DNA"/>
</dbReference>
<keyword evidence="2" id="KW-0812">Transmembrane</keyword>
<feature type="transmembrane region" description="Helical" evidence="2">
    <location>
        <begin position="208"/>
        <end position="229"/>
    </location>
</feature>
<comment type="caution">
    <text evidence="4">The sequence shown here is derived from an EMBL/GenBank/DDBJ whole genome shotgun (WGS) entry which is preliminary data.</text>
</comment>
<evidence type="ECO:0008006" key="6">
    <source>
        <dbReference type="Google" id="ProtNLM"/>
    </source>
</evidence>
<evidence type="ECO:0000256" key="2">
    <source>
        <dbReference type="SAM" id="Phobius"/>
    </source>
</evidence>
<name>A0ABP9W5B1_9DEIO</name>
<gene>
    <name evidence="4" type="ORF">Dcar01_01248</name>
</gene>
<feature type="transmembrane region" description="Helical" evidence="2">
    <location>
        <begin position="235"/>
        <end position="252"/>
    </location>
</feature>
<feature type="transmembrane region" description="Helical" evidence="2">
    <location>
        <begin position="365"/>
        <end position="383"/>
    </location>
</feature>
<dbReference type="RefSeq" id="WP_345462552.1">
    <property type="nucleotide sequence ID" value="NZ_BAABRP010000002.1"/>
</dbReference>
<sequence>MTRRLRSAFSLAVLALPLLGTAGAQGALEVNLADYVQNPRVWMDTLAADIGKQHLIQSLALFGTYIAGGMGLYTIVWKGILRNNWGVATLTLFKILAVIAVMNATRAGNGPVWATIDASTQGWTALYSTASNLASPLIKSAVEQGTADMANAAHKYLMAAGAASGIAEVITTAQWQHPNNPLDDTTVQSLVTAEMQARQPTPLDRVSWIVQLGYLLVLGFFALFTAIILGSGFSLILTTLLLPLGVVAWGIGDGRMLKYLLMGVIGAWLTVAVTPFVMVLSAKIAVQYPQQVLTQQIKGKTADLNALAYQYRDEMVKCMSGVTGASNELGVPKWLGGDYACSGIKAFFIQINAGLQSFWNMVRGFILFIIAMVIAQGIAAYQLRRVPGLLASALGTGIDMTVYGVRTAGVGTVARLTGGAARSMTGPAGNLATTGGRALVGGANAAAGGMRDLGRNATDSYRTARLAGELNRTARNAPGPSGRETYSNAAARMHPNGGRQTGPAQPYSGNTGNTGSARGTTADLGSKNGGKKN</sequence>
<keyword evidence="2" id="KW-0472">Membrane</keyword>